<keyword evidence="12" id="KW-1185">Reference proteome</keyword>
<keyword evidence="7 10" id="KW-1133">Transmembrane helix</keyword>
<dbReference type="Proteomes" id="UP000003011">
    <property type="component" value="Unassembled WGS sequence"/>
</dbReference>
<comment type="similarity">
    <text evidence="1 9">Belongs to the peptidase A8 family.</text>
</comment>
<evidence type="ECO:0000256" key="1">
    <source>
        <dbReference type="ARBA" id="ARBA00006139"/>
    </source>
</evidence>
<dbReference type="InterPro" id="IPR001872">
    <property type="entry name" value="Peptidase_A8"/>
</dbReference>
<dbReference type="GO" id="GO:0004190">
    <property type="term" value="F:aspartic-type endopeptidase activity"/>
    <property type="evidence" value="ECO:0007669"/>
    <property type="project" value="UniProtKB-KW"/>
</dbReference>
<organism evidence="11 12">
    <name type="scientific">Johnsonella ignava ATCC 51276</name>
    <dbReference type="NCBI Taxonomy" id="679200"/>
    <lineage>
        <taxon>Bacteria</taxon>
        <taxon>Bacillati</taxon>
        <taxon>Bacillota</taxon>
        <taxon>Clostridia</taxon>
        <taxon>Lachnospirales</taxon>
        <taxon>Lachnospiraceae</taxon>
        <taxon>Johnsonella</taxon>
    </lineage>
</organism>
<keyword evidence="4 10" id="KW-0812">Transmembrane</keyword>
<keyword evidence="5" id="KW-0064">Aspartyl protease</keyword>
<feature type="transmembrane region" description="Helical" evidence="10">
    <location>
        <begin position="134"/>
        <end position="153"/>
    </location>
</feature>
<keyword evidence="2" id="KW-1003">Cell membrane</keyword>
<gene>
    <name evidence="11" type="ORF">HMPREF9333_01725</name>
</gene>
<feature type="transmembrane region" description="Helical" evidence="10">
    <location>
        <begin position="108"/>
        <end position="128"/>
    </location>
</feature>
<keyword evidence="3" id="KW-0645">Protease</keyword>
<protein>
    <submittedName>
        <fullName evidence="11">Uncharacterized protein</fullName>
    </submittedName>
</protein>
<dbReference type="OrthoDB" id="1770665at2"/>
<dbReference type="GO" id="GO:0016020">
    <property type="term" value="C:membrane"/>
    <property type="evidence" value="ECO:0007669"/>
    <property type="project" value="InterPro"/>
</dbReference>
<dbReference type="GO" id="GO:0006508">
    <property type="term" value="P:proteolysis"/>
    <property type="evidence" value="ECO:0007669"/>
    <property type="project" value="UniProtKB-KW"/>
</dbReference>
<name>G5GJI5_9FIRM</name>
<evidence type="ECO:0000256" key="3">
    <source>
        <dbReference type="ARBA" id="ARBA00022670"/>
    </source>
</evidence>
<dbReference type="PANTHER" id="PTHR33695">
    <property type="entry name" value="LIPOPROTEIN SIGNAL PEPTIDASE"/>
    <property type="match status" value="1"/>
</dbReference>
<reference evidence="11 12" key="1">
    <citation type="submission" date="2011-08" db="EMBL/GenBank/DDBJ databases">
        <title>The Genome Sequence of Johnsonella ignava ATCC 51276.</title>
        <authorList>
            <consortium name="The Broad Institute Genome Sequencing Platform"/>
            <person name="Earl A."/>
            <person name="Ward D."/>
            <person name="Feldgarden M."/>
            <person name="Gevers D."/>
            <person name="Izard J."/>
            <person name="Blanton J.M."/>
            <person name="Baranova O.V."/>
            <person name="Dewhirst F.E."/>
            <person name="Young S.K."/>
            <person name="Zeng Q."/>
            <person name="Gargeya S."/>
            <person name="Fitzgerald M."/>
            <person name="Haas B."/>
            <person name="Abouelleil A."/>
            <person name="Alvarado L."/>
            <person name="Arachchi H.M."/>
            <person name="Berlin A."/>
            <person name="Brown A."/>
            <person name="Chapman S.B."/>
            <person name="Chen Z."/>
            <person name="Dunbar C."/>
            <person name="Freedman E."/>
            <person name="Gearin G."/>
            <person name="Gellesch M."/>
            <person name="Goldberg J."/>
            <person name="Griggs A."/>
            <person name="Gujja S."/>
            <person name="Heiman D."/>
            <person name="Howarth C."/>
            <person name="Larson L."/>
            <person name="Lui A."/>
            <person name="MacDonald P.J.P."/>
            <person name="Montmayeur A."/>
            <person name="Murphy C."/>
            <person name="Neiman D."/>
            <person name="Pearson M."/>
            <person name="Priest M."/>
            <person name="Roberts A."/>
            <person name="Saif S."/>
            <person name="Shea T."/>
            <person name="Shenoy N."/>
            <person name="Sisk P."/>
            <person name="Stolte C."/>
            <person name="Sykes S."/>
            <person name="Wortman J."/>
            <person name="Nusbaum C."/>
            <person name="Birren B."/>
        </authorList>
    </citation>
    <scope>NUCLEOTIDE SEQUENCE [LARGE SCALE GENOMIC DNA]</scope>
    <source>
        <strain evidence="11 12">ATCC 51276</strain>
    </source>
</reference>
<evidence type="ECO:0000256" key="7">
    <source>
        <dbReference type="ARBA" id="ARBA00022989"/>
    </source>
</evidence>
<evidence type="ECO:0000256" key="2">
    <source>
        <dbReference type="ARBA" id="ARBA00022475"/>
    </source>
</evidence>
<dbReference type="STRING" id="679200.HMPREF9333_01725"/>
<evidence type="ECO:0000256" key="5">
    <source>
        <dbReference type="ARBA" id="ARBA00022750"/>
    </source>
</evidence>
<evidence type="ECO:0000256" key="8">
    <source>
        <dbReference type="ARBA" id="ARBA00023136"/>
    </source>
</evidence>
<evidence type="ECO:0000256" key="10">
    <source>
        <dbReference type="SAM" id="Phobius"/>
    </source>
</evidence>
<dbReference type="PRINTS" id="PR00781">
    <property type="entry name" value="LIPOSIGPTASE"/>
</dbReference>
<comment type="caution">
    <text evidence="11">The sequence shown here is derived from an EMBL/GenBank/DDBJ whole genome shotgun (WGS) entry which is preliminary data.</text>
</comment>
<sequence>MQKTNHCEQLLYYIIAVLLSGVDILVKNRIERLPQKSLPKPFKIPCIGHFKNKKTYKKNNIKEDIIKENNIKKNNIKKNHELFKNEKILIYSCRNKGFSMGIFEGSGIVKYLPVLITIHIMNCLYKGIKLKKGFLHNISLSLIVAGALSNIYDRFKRGYVVDYININVSVLKRIVFNMADVYILLGSMLHAAVKI</sequence>
<evidence type="ECO:0000313" key="11">
    <source>
        <dbReference type="EMBL" id="EHI55105.1"/>
    </source>
</evidence>
<dbReference type="HOGENOM" id="CLU_083252_6_0_9"/>
<dbReference type="EMBL" id="ACZL01000029">
    <property type="protein sequence ID" value="EHI55105.1"/>
    <property type="molecule type" value="Genomic_DNA"/>
</dbReference>
<dbReference type="eggNOG" id="COG0597">
    <property type="taxonomic scope" value="Bacteria"/>
</dbReference>
<feature type="transmembrane region" description="Helical" evidence="10">
    <location>
        <begin position="12"/>
        <end position="30"/>
    </location>
</feature>
<evidence type="ECO:0000256" key="4">
    <source>
        <dbReference type="ARBA" id="ARBA00022692"/>
    </source>
</evidence>
<evidence type="ECO:0000256" key="6">
    <source>
        <dbReference type="ARBA" id="ARBA00022801"/>
    </source>
</evidence>
<evidence type="ECO:0000313" key="12">
    <source>
        <dbReference type="Proteomes" id="UP000003011"/>
    </source>
</evidence>
<dbReference type="PROSITE" id="PS00855">
    <property type="entry name" value="SPASE_II"/>
    <property type="match status" value="1"/>
</dbReference>
<keyword evidence="6" id="KW-0378">Hydrolase</keyword>
<proteinExistence type="inferred from homology"/>
<accession>G5GJI5</accession>
<dbReference type="PANTHER" id="PTHR33695:SF1">
    <property type="entry name" value="LIPOPROTEIN SIGNAL PEPTIDASE"/>
    <property type="match status" value="1"/>
</dbReference>
<dbReference type="Pfam" id="PF01252">
    <property type="entry name" value="Peptidase_A8"/>
    <property type="match status" value="1"/>
</dbReference>
<evidence type="ECO:0000256" key="9">
    <source>
        <dbReference type="RuleBase" id="RU004181"/>
    </source>
</evidence>
<dbReference type="AlphaFoldDB" id="G5GJI5"/>
<keyword evidence="8 10" id="KW-0472">Membrane</keyword>
<feature type="transmembrane region" description="Helical" evidence="10">
    <location>
        <begin position="174"/>
        <end position="193"/>
    </location>
</feature>